<feature type="domain" description="Ig-like" evidence="1">
    <location>
        <begin position="1"/>
        <end position="59"/>
    </location>
</feature>
<dbReference type="InterPro" id="IPR036116">
    <property type="entry name" value="FN3_sf"/>
</dbReference>
<proteinExistence type="predicted"/>
<dbReference type="OrthoDB" id="6084143at2759"/>
<dbReference type="SUPFAM" id="SSF49265">
    <property type="entry name" value="Fibronectin type III"/>
    <property type="match status" value="1"/>
</dbReference>
<evidence type="ECO:0000313" key="3">
    <source>
        <dbReference type="RefSeq" id="XP_022318707.1"/>
    </source>
</evidence>
<dbReference type="GeneID" id="111121641"/>
<dbReference type="InterPro" id="IPR007110">
    <property type="entry name" value="Ig-like_dom"/>
</dbReference>
<accession>A0A8B8CS94</accession>
<organism evidence="2 3">
    <name type="scientific">Crassostrea virginica</name>
    <name type="common">Eastern oyster</name>
    <dbReference type="NCBI Taxonomy" id="6565"/>
    <lineage>
        <taxon>Eukaryota</taxon>
        <taxon>Metazoa</taxon>
        <taxon>Spiralia</taxon>
        <taxon>Lophotrochozoa</taxon>
        <taxon>Mollusca</taxon>
        <taxon>Bivalvia</taxon>
        <taxon>Autobranchia</taxon>
        <taxon>Pteriomorphia</taxon>
        <taxon>Ostreida</taxon>
        <taxon>Ostreoidea</taxon>
        <taxon>Ostreidae</taxon>
        <taxon>Crassostrea</taxon>
    </lineage>
</organism>
<evidence type="ECO:0000259" key="1">
    <source>
        <dbReference type="PROSITE" id="PS50835"/>
    </source>
</evidence>
<dbReference type="KEGG" id="cvn:111121641"/>
<gene>
    <name evidence="3" type="primary">LOC111121641</name>
</gene>
<keyword evidence="2" id="KW-1185">Reference proteome</keyword>
<dbReference type="PROSITE" id="PS50835">
    <property type="entry name" value="IG_LIKE"/>
    <property type="match status" value="1"/>
</dbReference>
<name>A0A8B8CS94_CRAVI</name>
<protein>
    <submittedName>
        <fullName evidence="3">Uncharacterized protein LOC111121641</fullName>
    </submittedName>
</protein>
<dbReference type="Proteomes" id="UP000694844">
    <property type="component" value="Chromosome 2"/>
</dbReference>
<evidence type="ECO:0000313" key="2">
    <source>
        <dbReference type="Proteomes" id="UP000694844"/>
    </source>
</evidence>
<dbReference type="Gene3D" id="2.60.40.10">
    <property type="entry name" value="Immunoglobulins"/>
    <property type="match status" value="1"/>
</dbReference>
<sequence length="413" mass="47331">MLYWRIPNGQSLSEKQVISLNEQTLQFRQKVTRDNEGGIYFCIVNDGNSTEIIDSAQVLIGYEVVQNVTNNMCTLYNKRKEFICYWDLGEYHHPISLRINASVSMDNNNQNLISCPLLNISSNPTDRNIRVKCTWTPADGNQVVIDIWNQRFDVPSRQFSRYYETREITKYEPTYFINVTTQQQAGCTCVHITWSRPLGVLDISTLLTLHSEWTSIPRVFEVIRNTNHTECHLVPASDYVIHVQVKPLKGQFYSDKKSQSFQTCSTAPTIAVPVFRSGWTSSECYDSVYRDITVYWKKIPRKFQNGKLTRYILTSGDRYKKIIGNSNSAELSMPCEKNLYINISACNTEGCSPNSTLTIPYPDDLLAPKTLIVEKINTSAIELTWLGVEDQADVDIVWCEANQLPSHVRMKLL</sequence>
<reference evidence="3" key="1">
    <citation type="submission" date="2025-08" db="UniProtKB">
        <authorList>
            <consortium name="RefSeq"/>
        </authorList>
    </citation>
    <scope>IDENTIFICATION</scope>
    <source>
        <tissue evidence="3">Whole sample</tissue>
    </source>
</reference>
<dbReference type="InterPro" id="IPR013783">
    <property type="entry name" value="Ig-like_fold"/>
</dbReference>
<dbReference type="AlphaFoldDB" id="A0A8B8CS94"/>
<dbReference type="RefSeq" id="XP_022318707.1">
    <property type="nucleotide sequence ID" value="XM_022462999.1"/>
</dbReference>